<dbReference type="GO" id="GO:0012505">
    <property type="term" value="C:endomembrane system"/>
    <property type="evidence" value="ECO:0007669"/>
    <property type="project" value="UniProtKB-SubCell"/>
</dbReference>
<comment type="subcellular location">
    <subcellularLocation>
        <location evidence="1">Endomembrane system</location>
        <topology evidence="1">Multi-pass membrane protein</topology>
    </subcellularLocation>
</comment>
<evidence type="ECO:0000313" key="8">
    <source>
        <dbReference type="Proteomes" id="UP000392064"/>
    </source>
</evidence>
<evidence type="ECO:0000256" key="2">
    <source>
        <dbReference type="ARBA" id="ARBA00022692"/>
    </source>
</evidence>
<keyword evidence="3 5" id="KW-1133">Transmembrane helix</keyword>
<dbReference type="Proteomes" id="UP000392064">
    <property type="component" value="Chromosome"/>
</dbReference>
<keyword evidence="2 5" id="KW-0812">Transmembrane</keyword>
<dbReference type="InterPro" id="IPR053934">
    <property type="entry name" value="HTTM_dom"/>
</dbReference>
<accession>A0A5Q2MGM0</accession>
<name>A0A5Q2MGM0_9ACTN</name>
<sequence>MRGREPVPSRGRRVVQAPGRAVDAAADWLLAEPRTPYGAAVCRIGVALSVLGLLAANASTREAWAGPGAVWAEPARALSQFPETQLLDGVSGDVLTLFYVLTMAAAAAMVLGWHARAANAVTLVGFIAVVSQNPVVGDEGDNLVRIALMWLLLMQTAERWSLDAWRRGRRSDQVEEEREAVLPPWLASGLHHVGLIGLTTQIVLLCLAGGLDKISQDVWQRGTAMYSTMQLPELRPHPGLSDAISTNPIALGALTYAVLLTQLLFGPFLLHTVTRRIVVAATVLVNLVLAVLLAVPWSALAIVSLAAVFVSTESYERVDEWLRARLAPVGDWLALRWYAVEDAGTAVLERTWWPVADWVRAAVRRR</sequence>
<dbReference type="InterPro" id="IPR052964">
    <property type="entry name" value="Sporulation_signal_mat"/>
</dbReference>
<dbReference type="PANTHER" id="PTHR39535:SF2">
    <property type="entry name" value="HTTM DOMAIN-CONTAINING PROTEIN"/>
    <property type="match status" value="1"/>
</dbReference>
<evidence type="ECO:0000256" key="3">
    <source>
        <dbReference type="ARBA" id="ARBA00022989"/>
    </source>
</evidence>
<dbReference type="KEGG" id="aef:GEV26_05475"/>
<dbReference type="Pfam" id="PF05090">
    <property type="entry name" value="HTTM"/>
    <property type="match status" value="1"/>
</dbReference>
<organism evidence="7 8">
    <name type="scientific">Aeromicrobium yanjiei</name>
    <dbReference type="NCBI Taxonomy" id="2662028"/>
    <lineage>
        <taxon>Bacteria</taxon>
        <taxon>Bacillati</taxon>
        <taxon>Actinomycetota</taxon>
        <taxon>Actinomycetes</taxon>
        <taxon>Propionibacteriales</taxon>
        <taxon>Nocardioidaceae</taxon>
        <taxon>Aeromicrobium</taxon>
    </lineage>
</organism>
<evidence type="ECO:0000313" key="7">
    <source>
        <dbReference type="EMBL" id="QGG40853.1"/>
    </source>
</evidence>
<feature type="transmembrane region" description="Helical" evidence="5">
    <location>
        <begin position="277"/>
        <end position="310"/>
    </location>
</feature>
<dbReference type="SMART" id="SM00752">
    <property type="entry name" value="HTTM"/>
    <property type="match status" value="1"/>
</dbReference>
<dbReference type="InterPro" id="IPR011020">
    <property type="entry name" value="HTTM-like"/>
</dbReference>
<dbReference type="AlphaFoldDB" id="A0A5Q2MGM0"/>
<evidence type="ECO:0000256" key="4">
    <source>
        <dbReference type="ARBA" id="ARBA00023136"/>
    </source>
</evidence>
<keyword evidence="4 5" id="KW-0472">Membrane</keyword>
<reference evidence="7 8" key="1">
    <citation type="submission" date="2019-11" db="EMBL/GenBank/DDBJ databases">
        <authorList>
            <person name="Li J."/>
        </authorList>
    </citation>
    <scope>NUCLEOTIDE SEQUENCE [LARGE SCALE GENOMIC DNA]</scope>
    <source>
        <strain evidence="7 8">MF47</strain>
    </source>
</reference>
<feature type="domain" description="HTTM-like" evidence="6">
    <location>
        <begin position="31"/>
        <end position="314"/>
    </location>
</feature>
<feature type="transmembrane region" description="Helical" evidence="5">
    <location>
        <begin position="94"/>
        <end position="113"/>
    </location>
</feature>
<dbReference type="EMBL" id="CP045737">
    <property type="protein sequence ID" value="QGG40853.1"/>
    <property type="molecule type" value="Genomic_DNA"/>
</dbReference>
<evidence type="ECO:0000259" key="6">
    <source>
        <dbReference type="SMART" id="SM00752"/>
    </source>
</evidence>
<gene>
    <name evidence="7" type="ORF">GEV26_05475</name>
</gene>
<keyword evidence="8" id="KW-1185">Reference proteome</keyword>
<feature type="transmembrane region" description="Helical" evidence="5">
    <location>
        <begin position="249"/>
        <end position="270"/>
    </location>
</feature>
<protein>
    <recommendedName>
        <fullName evidence="6">HTTM-like domain-containing protein</fullName>
    </recommendedName>
</protein>
<dbReference type="PANTHER" id="PTHR39535">
    <property type="entry name" value="SPORULATION-DELAYING PROTEIN SDPB"/>
    <property type="match status" value="1"/>
</dbReference>
<evidence type="ECO:0000256" key="1">
    <source>
        <dbReference type="ARBA" id="ARBA00004127"/>
    </source>
</evidence>
<proteinExistence type="predicted"/>
<evidence type="ECO:0000256" key="5">
    <source>
        <dbReference type="SAM" id="Phobius"/>
    </source>
</evidence>